<dbReference type="GO" id="GO:0050518">
    <property type="term" value="F:2-C-methyl-D-erythritol 4-phosphate cytidylyltransferase activity"/>
    <property type="evidence" value="ECO:0007669"/>
    <property type="project" value="UniProtKB-UniRule"/>
</dbReference>
<dbReference type="PANTHER" id="PTHR32125">
    <property type="entry name" value="2-C-METHYL-D-ERYTHRITOL 4-PHOSPHATE CYTIDYLYLTRANSFERASE, CHLOROPLASTIC"/>
    <property type="match status" value="1"/>
</dbReference>
<evidence type="ECO:0000256" key="2">
    <source>
        <dbReference type="ARBA" id="ARBA00022695"/>
    </source>
</evidence>
<comment type="function">
    <text evidence="3">Catalyzes the formation of 4-diphosphocytidyl-2-C-methyl-D-erythritol from CTP and 2-C-methyl-D-erythritol 4-phosphate (MEP).</text>
</comment>
<name>A0A921SVR3_9BACT</name>
<comment type="caution">
    <text evidence="4">The sequence shown here is derived from an EMBL/GenBank/DDBJ whole genome shotgun (WGS) entry which is preliminary data.</text>
</comment>
<feature type="site" description="Transition state stabilizer" evidence="3">
    <location>
        <position position="22"/>
    </location>
</feature>
<proteinExistence type="inferred from homology"/>
<gene>
    <name evidence="3" type="primary">ispD</name>
    <name evidence="4" type="ORF">K8U91_11200</name>
</gene>
<reference evidence="4" key="1">
    <citation type="journal article" date="2021" name="PeerJ">
        <title>Extensive microbial diversity within the chicken gut microbiome revealed by metagenomics and culture.</title>
        <authorList>
            <person name="Gilroy R."/>
            <person name="Ravi A."/>
            <person name="Getino M."/>
            <person name="Pursley I."/>
            <person name="Horton D.L."/>
            <person name="Alikhan N.F."/>
            <person name="Baker D."/>
            <person name="Gharbi K."/>
            <person name="Hall N."/>
            <person name="Watson M."/>
            <person name="Adriaenssens E.M."/>
            <person name="Foster-Nyarko E."/>
            <person name="Jarju S."/>
            <person name="Secka A."/>
            <person name="Antonio M."/>
            <person name="Oren A."/>
            <person name="Chaudhuri R.R."/>
            <person name="La Ragione R."/>
            <person name="Hildebrand F."/>
            <person name="Pallen M.J."/>
        </authorList>
    </citation>
    <scope>NUCLEOTIDE SEQUENCE</scope>
    <source>
        <strain evidence="4">CHK121-7720</strain>
    </source>
</reference>
<feature type="site" description="Positions MEP for the nucleophilic attack" evidence="3">
    <location>
        <position position="152"/>
    </location>
</feature>
<protein>
    <recommendedName>
        <fullName evidence="3">2-C-methyl-D-erythritol 4-phosphate cytidylyltransferase</fullName>
        <ecNumber evidence="3">2.7.7.60</ecNumber>
    </recommendedName>
    <alternativeName>
        <fullName evidence="3">4-diphosphocytidyl-2C-methyl-D-erythritol synthase</fullName>
    </alternativeName>
    <alternativeName>
        <fullName evidence="3">MEP cytidylyltransferase</fullName>
        <shortName evidence="3">MCT</shortName>
    </alternativeName>
</protein>
<dbReference type="EC" id="2.7.7.60" evidence="3"/>
<dbReference type="InterPro" id="IPR034683">
    <property type="entry name" value="IspD/TarI"/>
</dbReference>
<dbReference type="InterPro" id="IPR029044">
    <property type="entry name" value="Nucleotide-diphossugar_trans"/>
</dbReference>
<organism evidence="4 5">
    <name type="scientific">Barnesiella viscericola</name>
    <dbReference type="NCBI Taxonomy" id="397865"/>
    <lineage>
        <taxon>Bacteria</taxon>
        <taxon>Pseudomonadati</taxon>
        <taxon>Bacteroidota</taxon>
        <taxon>Bacteroidia</taxon>
        <taxon>Bacteroidales</taxon>
        <taxon>Barnesiellaceae</taxon>
        <taxon>Barnesiella</taxon>
    </lineage>
</organism>
<evidence type="ECO:0000256" key="1">
    <source>
        <dbReference type="ARBA" id="ARBA00022679"/>
    </source>
</evidence>
<dbReference type="FunFam" id="3.90.550.10:FF:000003">
    <property type="entry name" value="2-C-methyl-D-erythritol 4-phosphate cytidylyltransferase"/>
    <property type="match status" value="1"/>
</dbReference>
<dbReference type="RefSeq" id="WP_273307083.1">
    <property type="nucleotide sequence ID" value="NZ_DYUD01000030.1"/>
</dbReference>
<dbReference type="EMBL" id="DYUD01000030">
    <property type="protein sequence ID" value="HJG90021.1"/>
    <property type="molecule type" value="Genomic_DNA"/>
</dbReference>
<keyword evidence="2 3" id="KW-0548">Nucleotidyltransferase</keyword>
<reference evidence="4" key="2">
    <citation type="submission" date="2021-09" db="EMBL/GenBank/DDBJ databases">
        <authorList>
            <person name="Gilroy R."/>
        </authorList>
    </citation>
    <scope>NUCLEOTIDE SEQUENCE</scope>
    <source>
        <strain evidence="4">CHK121-7720</strain>
    </source>
</reference>
<dbReference type="NCBIfam" id="NF001186">
    <property type="entry name" value="PRK00155.2-3"/>
    <property type="match status" value="1"/>
</dbReference>
<comment type="catalytic activity">
    <reaction evidence="3">
        <text>2-C-methyl-D-erythritol 4-phosphate + CTP + H(+) = 4-CDP-2-C-methyl-D-erythritol + diphosphate</text>
        <dbReference type="Rhea" id="RHEA:13429"/>
        <dbReference type="ChEBI" id="CHEBI:15378"/>
        <dbReference type="ChEBI" id="CHEBI:33019"/>
        <dbReference type="ChEBI" id="CHEBI:37563"/>
        <dbReference type="ChEBI" id="CHEBI:57823"/>
        <dbReference type="ChEBI" id="CHEBI:58262"/>
        <dbReference type="EC" id="2.7.7.60"/>
    </reaction>
</comment>
<dbReference type="HAMAP" id="MF_00108">
    <property type="entry name" value="IspD"/>
    <property type="match status" value="1"/>
</dbReference>
<keyword evidence="3" id="KW-0414">Isoprene biosynthesis</keyword>
<dbReference type="Gene3D" id="3.90.550.10">
    <property type="entry name" value="Spore Coat Polysaccharide Biosynthesis Protein SpsA, Chain A"/>
    <property type="match status" value="1"/>
</dbReference>
<keyword evidence="1 3" id="KW-0808">Transferase</keyword>
<dbReference type="Pfam" id="PF01128">
    <property type="entry name" value="IspD"/>
    <property type="match status" value="1"/>
</dbReference>
<dbReference type="GO" id="GO:0019288">
    <property type="term" value="P:isopentenyl diphosphate biosynthetic process, methylerythritol 4-phosphate pathway"/>
    <property type="evidence" value="ECO:0007669"/>
    <property type="project" value="UniProtKB-UniRule"/>
</dbReference>
<feature type="site" description="Transition state stabilizer" evidence="3">
    <location>
        <position position="15"/>
    </location>
</feature>
<dbReference type="InterPro" id="IPR001228">
    <property type="entry name" value="IspD"/>
</dbReference>
<evidence type="ECO:0000313" key="5">
    <source>
        <dbReference type="Proteomes" id="UP000757103"/>
    </source>
</evidence>
<dbReference type="SUPFAM" id="SSF53448">
    <property type="entry name" value="Nucleotide-diphospho-sugar transferases"/>
    <property type="match status" value="1"/>
</dbReference>
<accession>A0A921SVR3</accession>
<feature type="site" description="Positions MEP for the nucleophilic attack" evidence="3">
    <location>
        <position position="206"/>
    </location>
</feature>
<evidence type="ECO:0000313" key="4">
    <source>
        <dbReference type="EMBL" id="HJG90021.1"/>
    </source>
</evidence>
<dbReference type="CDD" id="cd02516">
    <property type="entry name" value="CDP-ME_synthetase"/>
    <property type="match status" value="1"/>
</dbReference>
<dbReference type="Proteomes" id="UP000757103">
    <property type="component" value="Unassembled WGS sequence"/>
</dbReference>
<dbReference type="NCBIfam" id="TIGR00453">
    <property type="entry name" value="ispD"/>
    <property type="match status" value="1"/>
</dbReference>
<sequence length="222" mass="24944">MKRYVIIVAGGKGTRMGSELPKQFLPLAGKPILAHTLDNFYRFDPSMELVVVLPDSQQEYWKQLCRQYHLAIPHHIASGGETRFHSVRNGLALLPDDGVVAIHDGVRPLVAHPVIERCFEAAREQGGAIPTLPLTDSLRQILPDGNSRAEERSRFVTVQTPQTFRCCEIKRAYELPYRDSFTDDASVYEAAGYTPRLVEGNRENLKITHPIDLALAEILLTR</sequence>
<dbReference type="PANTHER" id="PTHR32125:SF4">
    <property type="entry name" value="2-C-METHYL-D-ERYTHRITOL 4-PHOSPHATE CYTIDYLYLTRANSFERASE, CHLOROPLASTIC"/>
    <property type="match status" value="1"/>
</dbReference>
<dbReference type="InterPro" id="IPR050088">
    <property type="entry name" value="IspD/TarI_cytidylyltransf_bact"/>
</dbReference>
<comment type="pathway">
    <text evidence="3">Isoprenoid biosynthesis; isopentenyl diphosphate biosynthesis via DXP pathway; isopentenyl diphosphate from 1-deoxy-D-xylulose 5-phosphate: step 2/6.</text>
</comment>
<evidence type="ECO:0000256" key="3">
    <source>
        <dbReference type="HAMAP-Rule" id="MF_00108"/>
    </source>
</evidence>
<dbReference type="AlphaFoldDB" id="A0A921SVR3"/>
<comment type="similarity">
    <text evidence="3">Belongs to the IspD/TarI cytidylyltransferase family. IspD subfamily.</text>
</comment>